<dbReference type="SUPFAM" id="SSF51735">
    <property type="entry name" value="NAD(P)-binding Rossmann-fold domains"/>
    <property type="match status" value="1"/>
</dbReference>
<dbReference type="Gene3D" id="3.90.180.10">
    <property type="entry name" value="Medium-chain alcohol dehydrogenases, catalytic domain"/>
    <property type="match status" value="1"/>
</dbReference>
<gene>
    <name evidence="6" type="ORF">AMJ40_05265</name>
</gene>
<dbReference type="GO" id="GO:0008270">
    <property type="term" value="F:zinc ion binding"/>
    <property type="evidence" value="ECO:0007669"/>
    <property type="project" value="InterPro"/>
</dbReference>
<protein>
    <submittedName>
        <fullName evidence="6">Alcohol dehydrogenase</fullName>
    </submittedName>
</protein>
<dbReference type="Gene3D" id="3.40.50.720">
    <property type="entry name" value="NAD(P)-binding Rossmann-like Domain"/>
    <property type="match status" value="1"/>
</dbReference>
<evidence type="ECO:0000256" key="3">
    <source>
        <dbReference type="ARBA" id="ARBA00023002"/>
    </source>
</evidence>
<dbReference type="EMBL" id="LIZT01000053">
    <property type="protein sequence ID" value="KPJ49552.1"/>
    <property type="molecule type" value="Genomic_DNA"/>
</dbReference>
<dbReference type="InterPro" id="IPR036291">
    <property type="entry name" value="NAD(P)-bd_dom_sf"/>
</dbReference>
<evidence type="ECO:0000256" key="1">
    <source>
        <dbReference type="ARBA" id="ARBA00022723"/>
    </source>
</evidence>
<organism evidence="6 7">
    <name type="scientific">candidate division TA06 bacterium DG_26</name>
    <dbReference type="NCBI Taxonomy" id="1703771"/>
    <lineage>
        <taxon>Bacteria</taxon>
        <taxon>Bacteria division TA06</taxon>
    </lineage>
</organism>
<dbReference type="Pfam" id="PF08240">
    <property type="entry name" value="ADH_N"/>
    <property type="match status" value="1"/>
</dbReference>
<dbReference type="SUPFAM" id="SSF50129">
    <property type="entry name" value="GroES-like"/>
    <property type="match status" value="1"/>
</dbReference>
<dbReference type="InterPro" id="IPR002328">
    <property type="entry name" value="ADH_Zn_CS"/>
</dbReference>
<dbReference type="PANTHER" id="PTHR43401">
    <property type="entry name" value="L-THREONINE 3-DEHYDROGENASE"/>
    <property type="match status" value="1"/>
</dbReference>
<evidence type="ECO:0000313" key="6">
    <source>
        <dbReference type="EMBL" id="KPJ49552.1"/>
    </source>
</evidence>
<dbReference type="SMART" id="SM00829">
    <property type="entry name" value="PKS_ER"/>
    <property type="match status" value="1"/>
</dbReference>
<proteinExistence type="inferred from homology"/>
<dbReference type="GO" id="GO:0016491">
    <property type="term" value="F:oxidoreductase activity"/>
    <property type="evidence" value="ECO:0007669"/>
    <property type="project" value="UniProtKB-KW"/>
</dbReference>
<dbReference type="PANTHER" id="PTHR43401:SF2">
    <property type="entry name" value="L-THREONINE 3-DEHYDROGENASE"/>
    <property type="match status" value="1"/>
</dbReference>
<evidence type="ECO:0000259" key="5">
    <source>
        <dbReference type="SMART" id="SM00829"/>
    </source>
</evidence>
<dbReference type="InterPro" id="IPR013154">
    <property type="entry name" value="ADH-like_N"/>
</dbReference>
<keyword evidence="1 4" id="KW-0479">Metal-binding</keyword>
<evidence type="ECO:0000256" key="4">
    <source>
        <dbReference type="RuleBase" id="RU361277"/>
    </source>
</evidence>
<dbReference type="AlphaFoldDB" id="A0A0S7WHC8"/>
<dbReference type="Proteomes" id="UP000051124">
    <property type="component" value="Unassembled WGS sequence"/>
</dbReference>
<comment type="cofactor">
    <cofactor evidence="4">
        <name>Zn(2+)</name>
        <dbReference type="ChEBI" id="CHEBI:29105"/>
    </cofactor>
</comment>
<keyword evidence="3" id="KW-0560">Oxidoreductase</keyword>
<comment type="similarity">
    <text evidence="4">Belongs to the zinc-containing alcohol dehydrogenase family.</text>
</comment>
<evidence type="ECO:0000256" key="2">
    <source>
        <dbReference type="ARBA" id="ARBA00022833"/>
    </source>
</evidence>
<dbReference type="InterPro" id="IPR013149">
    <property type="entry name" value="ADH-like_C"/>
</dbReference>
<feature type="domain" description="Enoyl reductase (ER)" evidence="5">
    <location>
        <begin position="7"/>
        <end position="337"/>
    </location>
</feature>
<dbReference type="InterPro" id="IPR020843">
    <property type="entry name" value="ER"/>
</dbReference>
<name>A0A0S7WHC8_UNCT6</name>
<keyword evidence="2 4" id="KW-0862">Zinc</keyword>
<comment type="caution">
    <text evidence="6">The sequence shown here is derived from an EMBL/GenBank/DDBJ whole genome shotgun (WGS) entry which is preliminary data.</text>
</comment>
<dbReference type="PROSITE" id="PS00059">
    <property type="entry name" value="ADH_ZINC"/>
    <property type="match status" value="1"/>
</dbReference>
<accession>A0A0S7WHC8</accession>
<dbReference type="InterPro" id="IPR011032">
    <property type="entry name" value="GroES-like_sf"/>
</dbReference>
<evidence type="ECO:0000313" key="7">
    <source>
        <dbReference type="Proteomes" id="UP000051124"/>
    </source>
</evidence>
<reference evidence="6 7" key="1">
    <citation type="journal article" date="2015" name="Microbiome">
        <title>Genomic resolution of linkages in carbon, nitrogen, and sulfur cycling among widespread estuary sediment bacteria.</title>
        <authorList>
            <person name="Baker B.J."/>
            <person name="Lazar C.S."/>
            <person name="Teske A.P."/>
            <person name="Dick G.J."/>
        </authorList>
    </citation>
    <scope>NUCLEOTIDE SEQUENCE [LARGE SCALE GENOMIC DNA]</scope>
    <source>
        <strain evidence="6">DG_26</strain>
    </source>
</reference>
<sequence>MRVAVYYDNRNIKVEDRPIPEIGENEILVKVIASGVCGSDVMEWYRVRKAPRVLGHEIAGEIVEVGEKVEQYRRGDRVFVSHHVACNECRYCRAGYHTVCDTLRSTNFDPGGFAEYVRVPEINVRYGVFVLPDEVSYEEGTFAEPLGCVVRGQRFADVEAGNTVLVIGSGISGLLHIQLARAKGAERVIATDIQEYRLEAASRFGADHVIDGREDVASVVRGLHDGRGADRVIVSTAALSGIGQAFEAVDRAGTVLLFAPTEPDVEVGLPLYDLYFKGVKIVFSYAAVEEDIEEAILLIQRKRVRVGDMITHRFGLGDIEKGFALVNEANESIKVIIEPQR</sequence>
<dbReference type="Pfam" id="PF00107">
    <property type="entry name" value="ADH_zinc_N"/>
    <property type="match status" value="1"/>
</dbReference>
<dbReference type="InterPro" id="IPR050129">
    <property type="entry name" value="Zn_alcohol_dh"/>
</dbReference>